<name>A0ABM1EYI2_PRICU</name>
<evidence type="ECO:0000313" key="4">
    <source>
        <dbReference type="Proteomes" id="UP000695022"/>
    </source>
</evidence>
<dbReference type="GeneID" id="106817119"/>
<evidence type="ECO:0000256" key="1">
    <source>
        <dbReference type="ARBA" id="ARBA00001974"/>
    </source>
</evidence>
<evidence type="ECO:0000256" key="3">
    <source>
        <dbReference type="ARBA" id="ARBA00022827"/>
    </source>
</evidence>
<keyword evidence="3" id="KW-0274">FAD</keyword>
<dbReference type="InterPro" id="IPR037069">
    <property type="entry name" value="AcylCoA_DH/ox_N_sf"/>
</dbReference>
<reference evidence="5" key="1">
    <citation type="submission" date="2025-08" db="UniProtKB">
        <authorList>
            <consortium name="RefSeq"/>
        </authorList>
    </citation>
    <scope>IDENTIFICATION</scope>
</reference>
<organism evidence="4 5">
    <name type="scientific">Priapulus caudatus</name>
    <name type="common">Priapulid worm</name>
    <dbReference type="NCBI Taxonomy" id="37621"/>
    <lineage>
        <taxon>Eukaryota</taxon>
        <taxon>Metazoa</taxon>
        <taxon>Ecdysozoa</taxon>
        <taxon>Scalidophora</taxon>
        <taxon>Priapulida</taxon>
        <taxon>Priapulimorpha</taxon>
        <taxon>Priapulimorphida</taxon>
        <taxon>Priapulidae</taxon>
        <taxon>Priapulus</taxon>
    </lineage>
</organism>
<dbReference type="Gene3D" id="2.40.110.10">
    <property type="entry name" value="Butyryl-CoA Dehydrogenase, subunit A, domain 2"/>
    <property type="match status" value="1"/>
</dbReference>
<keyword evidence="4" id="KW-1185">Reference proteome</keyword>
<keyword evidence="2" id="KW-0285">Flavoprotein</keyword>
<dbReference type="RefSeq" id="XP_014677253.1">
    <property type="nucleotide sequence ID" value="XM_014821767.1"/>
</dbReference>
<dbReference type="Gene3D" id="1.10.540.10">
    <property type="entry name" value="Acyl-CoA dehydrogenase/oxidase, N-terminal domain"/>
    <property type="match status" value="1"/>
</dbReference>
<dbReference type="Proteomes" id="UP000695022">
    <property type="component" value="Unplaced"/>
</dbReference>
<comment type="cofactor">
    <cofactor evidence="1">
        <name>FAD</name>
        <dbReference type="ChEBI" id="CHEBI:57692"/>
    </cofactor>
</comment>
<proteinExistence type="predicted"/>
<protein>
    <submittedName>
        <fullName evidence="5">Uncharacterized protein LOC106817119</fullName>
    </submittedName>
</protein>
<evidence type="ECO:0000313" key="5">
    <source>
        <dbReference type="RefSeq" id="XP_014677253.1"/>
    </source>
</evidence>
<sequence length="159" mass="17156">MHSAALAALLMRHHDNAAVQDVLQRLDKDVLIGTLVYSDPATGGHGWYPLSSKTRRNDDGSIQLIKYGSWSTSAGFADFYVAQAASPDFDGDYSNLSVFLVFKDEIRANSDDWQALGMHGNQSSAMILEAKLPAGRVVGPIGDGAISNDEVVDDHSLTF</sequence>
<dbReference type="InterPro" id="IPR009100">
    <property type="entry name" value="AcylCoA_DH/oxidase_NM_dom_sf"/>
</dbReference>
<accession>A0ABM1EYI2</accession>
<gene>
    <name evidence="5" type="primary">LOC106817119</name>
</gene>
<evidence type="ECO:0000256" key="2">
    <source>
        <dbReference type="ARBA" id="ARBA00022630"/>
    </source>
</evidence>
<dbReference type="InterPro" id="IPR046373">
    <property type="entry name" value="Acyl-CoA_Oxase/DH_mid-dom_sf"/>
</dbReference>
<dbReference type="SUPFAM" id="SSF56645">
    <property type="entry name" value="Acyl-CoA dehydrogenase NM domain-like"/>
    <property type="match status" value="1"/>
</dbReference>